<evidence type="ECO:0000313" key="2">
    <source>
        <dbReference type="EMBL" id="KAG9238207.1"/>
    </source>
</evidence>
<dbReference type="Proteomes" id="UP000824998">
    <property type="component" value="Unassembled WGS sequence"/>
</dbReference>
<reference evidence="2" key="1">
    <citation type="journal article" date="2021" name="IMA Fungus">
        <title>Genomic characterization of three marine fungi, including Emericellopsis atlantica sp. nov. with signatures of a generalist lifestyle and marine biomass degradation.</title>
        <authorList>
            <person name="Hagestad O.C."/>
            <person name="Hou L."/>
            <person name="Andersen J.H."/>
            <person name="Hansen E.H."/>
            <person name="Altermark B."/>
            <person name="Li C."/>
            <person name="Kuhnert E."/>
            <person name="Cox R.J."/>
            <person name="Crous P.W."/>
            <person name="Spatafora J.W."/>
            <person name="Lail K."/>
            <person name="Amirebrahimi M."/>
            <person name="Lipzen A."/>
            <person name="Pangilinan J."/>
            <person name="Andreopoulos W."/>
            <person name="Hayes R.D."/>
            <person name="Ng V."/>
            <person name="Grigoriev I.V."/>
            <person name="Jackson S.A."/>
            <person name="Sutton T.D.S."/>
            <person name="Dobson A.D.W."/>
            <person name="Rama T."/>
        </authorList>
    </citation>
    <scope>NUCLEOTIDE SEQUENCE</scope>
    <source>
        <strain evidence="2">TRa018bII</strain>
    </source>
</reference>
<dbReference type="Gene3D" id="1.25.40.10">
    <property type="entry name" value="Tetratricopeptide repeat domain"/>
    <property type="match status" value="1"/>
</dbReference>
<dbReference type="Pfam" id="PF13181">
    <property type="entry name" value="TPR_8"/>
    <property type="match status" value="1"/>
</dbReference>
<dbReference type="InterPro" id="IPR011990">
    <property type="entry name" value="TPR-like_helical_dom_sf"/>
</dbReference>
<protein>
    <submittedName>
        <fullName evidence="2">Uncharacterized protein</fullName>
    </submittedName>
</protein>
<dbReference type="AlphaFoldDB" id="A0A9P7YR77"/>
<evidence type="ECO:0000256" key="1">
    <source>
        <dbReference type="PROSITE-ProRule" id="PRU00339"/>
    </source>
</evidence>
<dbReference type="PROSITE" id="PS50005">
    <property type="entry name" value="TPR"/>
    <property type="match status" value="1"/>
</dbReference>
<dbReference type="SMART" id="SM00028">
    <property type="entry name" value="TPR"/>
    <property type="match status" value="1"/>
</dbReference>
<proteinExistence type="predicted"/>
<dbReference type="SUPFAM" id="SSF48452">
    <property type="entry name" value="TPR-like"/>
    <property type="match status" value="1"/>
</dbReference>
<keyword evidence="3" id="KW-1185">Reference proteome</keyword>
<name>A0A9P7YR77_9HELO</name>
<feature type="repeat" description="TPR" evidence="1">
    <location>
        <begin position="170"/>
        <end position="203"/>
    </location>
</feature>
<accession>A0A9P7YR77</accession>
<keyword evidence="1" id="KW-0802">TPR repeat</keyword>
<comment type="caution">
    <text evidence="2">The sequence shown here is derived from an EMBL/GenBank/DDBJ whole genome shotgun (WGS) entry which is preliminary data.</text>
</comment>
<evidence type="ECO:0000313" key="3">
    <source>
        <dbReference type="Proteomes" id="UP000824998"/>
    </source>
</evidence>
<sequence>MALVCLRQLCVSEFNVAQEFLNISISEVEAKLGMVRDGPRKDKVEFFEYALDYWWSHLVTVETPVPLDILEALDTFSSGQSYAYWRESCVMEIGWYDYRKVFEAAKKVQQWIQASGGSPISSSATLPQIKCANLLAKFSGFFKNSQVSPEASYQGVFESLDRMRKYKTQAELHSRLGHFHLHNGDIATAQAHFKEAIKIYPEKSGTLLLKFHSDYLRTKFYDPDPRSMRQESKIIDDLLEREKSRSSHTSKYLEALTQLGLAQFYNMEFTKAQTTFEEASSGLEPIKSSPDLFLCSKLYLGFVYEQQRKLDLAARVYEYVSSTWAEIVKPDDTNPAVSMSRSALASIQFKRGYVEDSITTYRDVLQRRRARGGLSSGFAIQDVALALSYVQHISKSPRIDEENIMYFHILKRHYLSNRDNNKTGVELWHLLQNVFGASRYFREVLWIMLSLWEISGHDLPREQSEAICTYLVVAALGDATTGIDFIMERLSTIREGGLEALDSSDGMLGAKGVSWRGEVRMGFRVLTGGPAADIPLRESVISANRKTLA</sequence>
<dbReference type="EMBL" id="MU251373">
    <property type="protein sequence ID" value="KAG9238207.1"/>
    <property type="molecule type" value="Genomic_DNA"/>
</dbReference>
<gene>
    <name evidence="2" type="ORF">BJ875DRAFT_513960</name>
</gene>
<dbReference type="InterPro" id="IPR019734">
    <property type="entry name" value="TPR_rpt"/>
</dbReference>
<organism evidence="2 3">
    <name type="scientific">Amylocarpus encephaloides</name>
    <dbReference type="NCBI Taxonomy" id="45428"/>
    <lineage>
        <taxon>Eukaryota</taxon>
        <taxon>Fungi</taxon>
        <taxon>Dikarya</taxon>
        <taxon>Ascomycota</taxon>
        <taxon>Pezizomycotina</taxon>
        <taxon>Leotiomycetes</taxon>
        <taxon>Helotiales</taxon>
        <taxon>Helotiales incertae sedis</taxon>
        <taxon>Amylocarpus</taxon>
    </lineage>
</organism>